<feature type="transmembrane region" description="Helical" evidence="1">
    <location>
        <begin position="219"/>
        <end position="247"/>
    </location>
</feature>
<keyword evidence="1" id="KW-0812">Transmembrane</keyword>
<gene>
    <name evidence="2" type="ORF">MG293_011239</name>
</gene>
<evidence type="ECO:0000313" key="3">
    <source>
        <dbReference type="Proteomes" id="UP001214576"/>
    </source>
</evidence>
<reference evidence="2" key="1">
    <citation type="submission" date="2022-03" db="EMBL/GenBank/DDBJ databases">
        <title>Genomic analyses of argali, domestic sheep and their hybrids provide insights into chromosomal evolution, heterosis and genetic basis of agronomic traits.</title>
        <authorList>
            <person name="Li M."/>
        </authorList>
    </citation>
    <scope>NUCLEOTIDE SEQUENCE</scope>
    <source>
        <strain evidence="2">CAU-MHL-2022a</strain>
        <tissue evidence="2">Skin</tissue>
    </source>
</reference>
<proteinExistence type="predicted"/>
<keyword evidence="3" id="KW-1185">Reference proteome</keyword>
<sequence length="264" mass="29534">MSNGAALTGPLWEPLVQQPELALLQDSDADTSHRLPAKPGNLPLQHLTPVGTQEMKHGDRVDFQKGERTSRNDSDIMTRGAYVRHFRGDYAALIPVKLPLFPRETCSLTWDMDAVIVCLNAVALNKRFSQNASVLIFVPMTSNPSELDLCPDVENHKDDITGKQVTLGQRTQWYEMPSCSVSRREERGEEFKPSFLYATNKITLLLLRHMQKYEKPLRFLTELSLFTTSTVIAVCLVILYSGAWAGILPDADLQMGSRSSPFPG</sequence>
<keyword evidence="1" id="KW-1133">Transmembrane helix</keyword>
<keyword evidence="1" id="KW-0472">Membrane</keyword>
<dbReference type="AlphaFoldDB" id="A0AAD4U633"/>
<evidence type="ECO:0000313" key="2">
    <source>
        <dbReference type="EMBL" id="KAI4538972.1"/>
    </source>
</evidence>
<organism evidence="2 3">
    <name type="scientific">Ovis ammon polii</name>
    <dbReference type="NCBI Taxonomy" id="230172"/>
    <lineage>
        <taxon>Eukaryota</taxon>
        <taxon>Metazoa</taxon>
        <taxon>Chordata</taxon>
        <taxon>Craniata</taxon>
        <taxon>Vertebrata</taxon>
        <taxon>Euteleostomi</taxon>
        <taxon>Mammalia</taxon>
        <taxon>Eutheria</taxon>
        <taxon>Laurasiatheria</taxon>
        <taxon>Artiodactyla</taxon>
        <taxon>Ruminantia</taxon>
        <taxon>Pecora</taxon>
        <taxon>Bovidae</taxon>
        <taxon>Caprinae</taxon>
        <taxon>Ovis</taxon>
    </lineage>
</organism>
<dbReference type="Proteomes" id="UP001214576">
    <property type="component" value="Unassembled WGS sequence"/>
</dbReference>
<dbReference type="EMBL" id="JAKZEL010000012">
    <property type="protein sequence ID" value="KAI4538972.1"/>
    <property type="molecule type" value="Genomic_DNA"/>
</dbReference>
<comment type="caution">
    <text evidence="2">The sequence shown here is derived from an EMBL/GenBank/DDBJ whole genome shotgun (WGS) entry which is preliminary data.</text>
</comment>
<protein>
    <submittedName>
        <fullName evidence="2">Uncharacterized protein</fullName>
    </submittedName>
</protein>
<accession>A0AAD4U633</accession>
<name>A0AAD4U633_OVIAM</name>
<evidence type="ECO:0000256" key="1">
    <source>
        <dbReference type="SAM" id="Phobius"/>
    </source>
</evidence>